<name>A0A5C0VJQ9_9SPHI</name>
<evidence type="ECO:0000259" key="1">
    <source>
        <dbReference type="PROSITE" id="PS50123"/>
    </source>
</evidence>
<dbReference type="PROSITE" id="PS50123">
    <property type="entry name" value="CHER"/>
    <property type="match status" value="1"/>
</dbReference>
<dbReference type="InterPro" id="IPR029063">
    <property type="entry name" value="SAM-dependent_MTases_sf"/>
</dbReference>
<dbReference type="PANTHER" id="PTHR24422">
    <property type="entry name" value="CHEMOTAXIS PROTEIN METHYLTRANSFERASE"/>
    <property type="match status" value="1"/>
</dbReference>
<dbReference type="AlphaFoldDB" id="A0A5C0VJQ9"/>
<dbReference type="Gene3D" id="3.40.50.150">
    <property type="entry name" value="Vaccinia Virus protein VP39"/>
    <property type="match status" value="1"/>
</dbReference>
<dbReference type="RefSeq" id="WP_149075615.1">
    <property type="nucleotide sequence ID" value="NZ_CP043329.1"/>
</dbReference>
<reference evidence="2 3" key="1">
    <citation type="submission" date="2019-08" db="EMBL/GenBank/DDBJ databases">
        <title>Pedobacter sp. nov., isolated from Han river, South Korea.</title>
        <authorList>
            <person name="Lee D.-H."/>
            <person name="Kim Y.-S."/>
            <person name="Hwang E.-M."/>
            <person name="Le Tran T.C."/>
            <person name="Cha C.-J."/>
        </authorList>
    </citation>
    <scope>NUCLEOTIDE SEQUENCE [LARGE SCALE GENOMIC DNA]</scope>
    <source>
        <strain evidence="2 3">CJ43</strain>
    </source>
</reference>
<dbReference type="PRINTS" id="PR00996">
    <property type="entry name" value="CHERMTFRASE"/>
</dbReference>
<gene>
    <name evidence="2" type="ORF">FYC62_15640</name>
</gene>
<keyword evidence="3" id="KW-1185">Reference proteome</keyword>
<dbReference type="EMBL" id="CP043329">
    <property type="protein sequence ID" value="QEK52945.1"/>
    <property type="molecule type" value="Genomic_DNA"/>
</dbReference>
<dbReference type="KEGG" id="pej:FYC62_15640"/>
<dbReference type="Pfam" id="PF03705">
    <property type="entry name" value="CheR_N"/>
    <property type="match status" value="1"/>
</dbReference>
<dbReference type="GO" id="GO:0008757">
    <property type="term" value="F:S-adenosylmethionine-dependent methyltransferase activity"/>
    <property type="evidence" value="ECO:0007669"/>
    <property type="project" value="InterPro"/>
</dbReference>
<feature type="domain" description="CheR-type methyltransferase" evidence="1">
    <location>
        <begin position="1"/>
        <end position="252"/>
    </location>
</feature>
<dbReference type="InterPro" id="IPR000780">
    <property type="entry name" value="CheR_MeTrfase"/>
</dbReference>
<dbReference type="Pfam" id="PF01739">
    <property type="entry name" value="CheR"/>
    <property type="match status" value="1"/>
</dbReference>
<dbReference type="SMART" id="SM00138">
    <property type="entry name" value="MeTrc"/>
    <property type="match status" value="1"/>
</dbReference>
<dbReference type="Proteomes" id="UP000323653">
    <property type="component" value="Chromosome"/>
</dbReference>
<dbReference type="SUPFAM" id="SSF53335">
    <property type="entry name" value="S-adenosyl-L-methionine-dependent methyltransferases"/>
    <property type="match status" value="1"/>
</dbReference>
<dbReference type="SUPFAM" id="SSF47757">
    <property type="entry name" value="Chemotaxis receptor methyltransferase CheR, N-terminal domain"/>
    <property type="match status" value="1"/>
</dbReference>
<dbReference type="InterPro" id="IPR050903">
    <property type="entry name" value="Bact_Chemotaxis_MeTrfase"/>
</dbReference>
<sequence>MIEPDLIKDEELESLLTEIAELYGYDFTQYSKASIKRRVNRICLIDKFTSFAELRYQLIKQPSYLQRFVEEITVNVTEMFRDPSFYKALREHVLPRLGTYPLIRIWLAGCSTGEEVYSLAILAKEAGLMHKTLLYATDINPSVLERARNGIFPISQMKLYSENYILSGGTQNFSEYYTANYDFARFNDDLKEKMIFATHNLVSDRSFNEFQLIICRNVLIYFDKDLQAKVFKLFDESLEHLGFLGLGSKETIRFSKLDRHYHQISTEKIWRKQQEDQRRLINFNI</sequence>
<accession>A0A5C0VJQ9</accession>
<dbReference type="InterPro" id="IPR022642">
    <property type="entry name" value="CheR_C"/>
</dbReference>
<proteinExistence type="predicted"/>
<keyword evidence="2" id="KW-0489">Methyltransferase</keyword>
<keyword evidence="2" id="KW-0808">Transferase</keyword>
<evidence type="ECO:0000313" key="3">
    <source>
        <dbReference type="Proteomes" id="UP000323653"/>
    </source>
</evidence>
<dbReference type="GO" id="GO:0032259">
    <property type="term" value="P:methylation"/>
    <property type="evidence" value="ECO:0007669"/>
    <property type="project" value="UniProtKB-KW"/>
</dbReference>
<dbReference type="PANTHER" id="PTHR24422:SF8">
    <property type="entry name" value="CHEMOTAXIS PROTEIN"/>
    <property type="match status" value="1"/>
</dbReference>
<organism evidence="2 3">
    <name type="scientific">Pedobacter aquae</name>
    <dbReference type="NCBI Taxonomy" id="2605747"/>
    <lineage>
        <taxon>Bacteria</taxon>
        <taxon>Pseudomonadati</taxon>
        <taxon>Bacteroidota</taxon>
        <taxon>Sphingobacteriia</taxon>
        <taxon>Sphingobacteriales</taxon>
        <taxon>Sphingobacteriaceae</taxon>
        <taxon>Pedobacter</taxon>
    </lineage>
</organism>
<protein>
    <submittedName>
        <fullName evidence="2">Protein-glutamate O-methyltransferase CheR</fullName>
    </submittedName>
</protein>
<dbReference type="InterPro" id="IPR022641">
    <property type="entry name" value="CheR_N"/>
</dbReference>
<evidence type="ECO:0000313" key="2">
    <source>
        <dbReference type="EMBL" id="QEK52945.1"/>
    </source>
</evidence>